<protein>
    <submittedName>
        <fullName evidence="1">Uncharacterized protein</fullName>
    </submittedName>
</protein>
<dbReference type="AlphaFoldDB" id="A0A0E9XKH5"/>
<proteinExistence type="predicted"/>
<sequence>MHRKPTAQGILQEAYRIRLRHYWNALRIPLLSITGHR</sequence>
<dbReference type="EMBL" id="GBXM01005646">
    <property type="protein sequence ID" value="JAI02932.1"/>
    <property type="molecule type" value="Transcribed_RNA"/>
</dbReference>
<name>A0A0E9XKH5_ANGAN</name>
<reference evidence="1" key="1">
    <citation type="submission" date="2014-11" db="EMBL/GenBank/DDBJ databases">
        <authorList>
            <person name="Amaro Gonzalez C."/>
        </authorList>
    </citation>
    <scope>NUCLEOTIDE SEQUENCE</scope>
</reference>
<reference evidence="1" key="2">
    <citation type="journal article" date="2015" name="Fish Shellfish Immunol.">
        <title>Early steps in the European eel (Anguilla anguilla)-Vibrio vulnificus interaction in the gills: Role of the RtxA13 toxin.</title>
        <authorList>
            <person name="Callol A."/>
            <person name="Pajuelo D."/>
            <person name="Ebbesson L."/>
            <person name="Teles M."/>
            <person name="MacKenzie S."/>
            <person name="Amaro C."/>
        </authorList>
    </citation>
    <scope>NUCLEOTIDE SEQUENCE</scope>
</reference>
<evidence type="ECO:0000313" key="1">
    <source>
        <dbReference type="EMBL" id="JAI02932.1"/>
    </source>
</evidence>
<accession>A0A0E9XKH5</accession>
<organism evidence="1">
    <name type="scientific">Anguilla anguilla</name>
    <name type="common">European freshwater eel</name>
    <name type="synonym">Muraena anguilla</name>
    <dbReference type="NCBI Taxonomy" id="7936"/>
    <lineage>
        <taxon>Eukaryota</taxon>
        <taxon>Metazoa</taxon>
        <taxon>Chordata</taxon>
        <taxon>Craniata</taxon>
        <taxon>Vertebrata</taxon>
        <taxon>Euteleostomi</taxon>
        <taxon>Actinopterygii</taxon>
        <taxon>Neopterygii</taxon>
        <taxon>Teleostei</taxon>
        <taxon>Anguilliformes</taxon>
        <taxon>Anguillidae</taxon>
        <taxon>Anguilla</taxon>
    </lineage>
</organism>